<feature type="compositionally biased region" description="Basic and acidic residues" evidence="1">
    <location>
        <begin position="29"/>
        <end position="44"/>
    </location>
</feature>
<accession>A0A9C7BIK8</accession>
<feature type="region of interest" description="Disordered" evidence="1">
    <location>
        <begin position="1"/>
        <end position="125"/>
    </location>
</feature>
<protein>
    <submittedName>
        <fullName evidence="2">Uncharacterized protein</fullName>
    </submittedName>
</protein>
<reference evidence="2" key="1">
    <citation type="submission" date="2022-10" db="EMBL/GenBank/DDBJ databases">
        <title>Genome sequences of endogenous nimaviruses in decapod crustaceans.</title>
        <authorList>
            <person name="Kawato S."/>
            <person name="Nozaki R."/>
            <person name="Kondo H."/>
            <person name="Hirono I."/>
        </authorList>
    </citation>
    <scope>NUCLEOTIDE SEQUENCE</scope>
    <source>
        <strain evidence="2">Ube2021</strain>
    </source>
</reference>
<proteinExistence type="predicted"/>
<name>A0A9C7BIK8_9VIRU</name>
<evidence type="ECO:0000313" key="2">
    <source>
        <dbReference type="EMBL" id="BDT62915.1"/>
    </source>
</evidence>
<sequence length="232" mass="27565">MDSDDFMIILNDDDDDDDFYKSHNIKKKFHEETDLKNDNIKGEEGEIDSEDDYNREGEEEEEEEEVGEEEGEEEWVIDEAREEEEKETEKEEEEEREIKNEEEEEEEREIKNEEEEDSKNKKSGLDLKQRFKRKCEFADENIKSFKYRRGSKRSVMSQQQKPTIDYTKCKNVTFDHKKSIYDNNINNLLDNSIMKSAAHIGAITISMESLRQQALRVQALVKKIMTNINNLK</sequence>
<feature type="compositionally biased region" description="Acidic residues" evidence="1">
    <location>
        <begin position="45"/>
        <end position="117"/>
    </location>
</feature>
<feature type="compositionally biased region" description="Acidic residues" evidence="1">
    <location>
        <begin position="1"/>
        <end position="18"/>
    </location>
</feature>
<dbReference type="EMBL" id="LC738879">
    <property type="protein sequence ID" value="BDT62915.1"/>
    <property type="molecule type" value="Genomic_DNA"/>
</dbReference>
<evidence type="ECO:0000256" key="1">
    <source>
        <dbReference type="SAM" id="MobiDB-lite"/>
    </source>
</evidence>
<organism evidence="2">
    <name type="scientific">Trachysalambria curvirostris majanivirus</name>
    <dbReference type="NCBI Taxonomy" id="2984281"/>
    <lineage>
        <taxon>Viruses</taxon>
        <taxon>Viruses incertae sedis</taxon>
        <taxon>Naldaviricetes</taxon>
        <taxon>Nimaviridae</taxon>
    </lineage>
</organism>